<accession>A0AAD9LBP4</accession>
<organism evidence="2 3">
    <name type="scientific">Phytophthora citrophthora</name>
    <dbReference type="NCBI Taxonomy" id="4793"/>
    <lineage>
        <taxon>Eukaryota</taxon>
        <taxon>Sar</taxon>
        <taxon>Stramenopiles</taxon>
        <taxon>Oomycota</taxon>
        <taxon>Peronosporomycetes</taxon>
        <taxon>Peronosporales</taxon>
        <taxon>Peronosporaceae</taxon>
        <taxon>Phytophthora</taxon>
    </lineage>
</organism>
<name>A0AAD9LBP4_9STRA</name>
<feature type="compositionally biased region" description="Low complexity" evidence="1">
    <location>
        <begin position="73"/>
        <end position="90"/>
    </location>
</feature>
<feature type="compositionally biased region" description="Pro residues" evidence="1">
    <location>
        <begin position="29"/>
        <end position="59"/>
    </location>
</feature>
<feature type="compositionally biased region" description="Low complexity" evidence="1">
    <location>
        <begin position="1"/>
        <end position="14"/>
    </location>
</feature>
<gene>
    <name evidence="2" type="ORF">P3T76_013989</name>
</gene>
<feature type="compositionally biased region" description="Basic residues" evidence="1">
    <location>
        <begin position="61"/>
        <end position="72"/>
    </location>
</feature>
<feature type="compositionally biased region" description="Polar residues" evidence="1">
    <location>
        <begin position="110"/>
        <end position="120"/>
    </location>
</feature>
<sequence>MNSSSSSSSSSYSSSDDEPLSRSLKHPNAMPPPPPPPPDSPPPDMMPPPPPPPGPPPPINTKRKSTRPRRTKTNTPTSAKKPVKKVAPAARSKRSSITETPDVKQEKTSRQNSPVKQQWADTSTAESALEEEEDPDAYSDESDVFEEDVEAILFAEEEEDRRKGYTDCLTETHLDSTEYPYPAYLAKLSTLFTEKSVFGKNPEDFIYCNNLLVRCRPVLRLWTKLTIFVGRLIRAS</sequence>
<evidence type="ECO:0000313" key="2">
    <source>
        <dbReference type="EMBL" id="KAK1930668.1"/>
    </source>
</evidence>
<feature type="region of interest" description="Disordered" evidence="1">
    <location>
        <begin position="1"/>
        <end position="142"/>
    </location>
</feature>
<dbReference type="EMBL" id="JASMQC010000038">
    <property type="protein sequence ID" value="KAK1930668.1"/>
    <property type="molecule type" value="Genomic_DNA"/>
</dbReference>
<feature type="compositionally biased region" description="Acidic residues" evidence="1">
    <location>
        <begin position="128"/>
        <end position="142"/>
    </location>
</feature>
<dbReference type="Proteomes" id="UP001259832">
    <property type="component" value="Unassembled WGS sequence"/>
</dbReference>
<dbReference type="AlphaFoldDB" id="A0AAD9LBP4"/>
<evidence type="ECO:0000256" key="1">
    <source>
        <dbReference type="SAM" id="MobiDB-lite"/>
    </source>
</evidence>
<keyword evidence="3" id="KW-1185">Reference proteome</keyword>
<proteinExistence type="predicted"/>
<reference evidence="2" key="1">
    <citation type="submission" date="2023-08" db="EMBL/GenBank/DDBJ databases">
        <title>Reference Genome Resource for the Citrus Pathogen Phytophthora citrophthora.</title>
        <authorList>
            <person name="Moller H."/>
            <person name="Coetzee B."/>
            <person name="Rose L.J."/>
            <person name="Van Niekerk J.M."/>
        </authorList>
    </citation>
    <scope>NUCLEOTIDE SEQUENCE</scope>
    <source>
        <strain evidence="2">STE-U-9442</strain>
    </source>
</reference>
<protein>
    <submittedName>
        <fullName evidence="2">Uncharacterized protein</fullName>
    </submittedName>
</protein>
<comment type="caution">
    <text evidence="2">The sequence shown here is derived from an EMBL/GenBank/DDBJ whole genome shotgun (WGS) entry which is preliminary data.</text>
</comment>
<evidence type="ECO:0000313" key="3">
    <source>
        <dbReference type="Proteomes" id="UP001259832"/>
    </source>
</evidence>